<dbReference type="InterPro" id="IPR026579">
    <property type="entry name" value="FtsQ"/>
</dbReference>
<comment type="subcellular location">
    <subcellularLocation>
        <location evidence="1">Membrane</location>
    </subcellularLocation>
</comment>
<evidence type="ECO:0000256" key="5">
    <source>
        <dbReference type="ARBA" id="ARBA00022989"/>
    </source>
</evidence>
<keyword evidence="5 9" id="KW-1133">Transmembrane helix</keyword>
<keyword evidence="4 9" id="KW-0812">Transmembrane</keyword>
<evidence type="ECO:0000313" key="11">
    <source>
        <dbReference type="EMBL" id="ACO46410.1"/>
    </source>
</evidence>
<evidence type="ECO:0000256" key="7">
    <source>
        <dbReference type="ARBA" id="ARBA00023306"/>
    </source>
</evidence>
<name>C1CW43_DEIDV</name>
<gene>
    <name evidence="11" type="ordered locus">Deide_14571</name>
</gene>
<evidence type="ECO:0000256" key="6">
    <source>
        <dbReference type="ARBA" id="ARBA00023136"/>
    </source>
</evidence>
<protein>
    <submittedName>
        <fullName evidence="11">Putative Cell division protein FtsQ</fullName>
    </submittedName>
</protein>
<dbReference type="STRING" id="546414.Deide_14571"/>
<organism evidence="11 12">
    <name type="scientific">Deinococcus deserti (strain DSM 17065 / CIP 109153 / LMG 22923 / VCD115)</name>
    <dbReference type="NCBI Taxonomy" id="546414"/>
    <lineage>
        <taxon>Bacteria</taxon>
        <taxon>Thermotogati</taxon>
        <taxon>Deinococcota</taxon>
        <taxon>Deinococci</taxon>
        <taxon>Deinococcales</taxon>
        <taxon>Deinococcaceae</taxon>
        <taxon>Deinococcus</taxon>
    </lineage>
</organism>
<feature type="transmembrane region" description="Helical" evidence="9">
    <location>
        <begin position="57"/>
        <end position="77"/>
    </location>
</feature>
<dbReference type="HOGENOM" id="CLU_063837_0_0_0"/>
<dbReference type="AlphaFoldDB" id="C1CW43"/>
<feature type="domain" description="POTRA" evidence="10">
    <location>
        <begin position="77"/>
        <end position="144"/>
    </location>
</feature>
<dbReference type="PANTHER" id="PTHR35851">
    <property type="entry name" value="CELL DIVISION PROTEIN FTSQ"/>
    <property type="match status" value="1"/>
</dbReference>
<dbReference type="Proteomes" id="UP000002208">
    <property type="component" value="Chromosome"/>
</dbReference>
<accession>C1CW43</accession>
<keyword evidence="2" id="KW-1003">Cell membrane</keyword>
<dbReference type="PANTHER" id="PTHR35851:SF1">
    <property type="entry name" value="CELL DIVISION PROTEIN FTSQ"/>
    <property type="match status" value="1"/>
</dbReference>
<dbReference type="EMBL" id="CP001114">
    <property type="protein sequence ID" value="ACO46410.1"/>
    <property type="molecule type" value="Genomic_DNA"/>
</dbReference>
<proteinExistence type="predicted"/>
<dbReference type="KEGG" id="ddr:Deide_14571"/>
<dbReference type="InterPro" id="IPR034746">
    <property type="entry name" value="POTRA"/>
</dbReference>
<dbReference type="InterPro" id="IPR013685">
    <property type="entry name" value="POTRA_FtsQ_type"/>
</dbReference>
<sequence>MPPPDRSSGRRGNRRKPSSSDPAAQAEGPSPTDQETGPAASPPDHAPSRTRRRRLPWALILGGLTLAGALVASWVLLPIRQVTVGGNERLKAAQIRQLAGATPEFGWLYYGSWRARGLLNSPWIQSAVVTRRFPDQVTIQVTERQPVALWKRTDRETVMVAADGTVLPQAGAPATLPVIQGWGPTRLPDALTVLRALGQYNVKSVMYSPSGFKVKLAAGSVWSGDVQALLKYAGSISMYPDKNINIYPWGVSVQE</sequence>
<evidence type="ECO:0000256" key="1">
    <source>
        <dbReference type="ARBA" id="ARBA00004370"/>
    </source>
</evidence>
<evidence type="ECO:0000313" key="12">
    <source>
        <dbReference type="Proteomes" id="UP000002208"/>
    </source>
</evidence>
<dbReference type="Gene3D" id="3.10.20.310">
    <property type="entry name" value="membrane protein fhac"/>
    <property type="match status" value="1"/>
</dbReference>
<evidence type="ECO:0000256" key="4">
    <source>
        <dbReference type="ARBA" id="ARBA00022692"/>
    </source>
</evidence>
<reference evidence="11 12" key="1">
    <citation type="journal article" date="2009" name="PLoS Genet.">
        <title>Alliance of proteomics and genomics to unravel the specificities of Sahara bacterium Deinococcus deserti.</title>
        <authorList>
            <person name="de Groot A."/>
            <person name="Dulermo R."/>
            <person name="Ortet P."/>
            <person name="Blanchard L."/>
            <person name="Guerin P."/>
            <person name="Fernandez B."/>
            <person name="Vacherie B."/>
            <person name="Dossat C."/>
            <person name="Jolivet E."/>
            <person name="Siguier P."/>
            <person name="Chandler M."/>
            <person name="Barakat M."/>
            <person name="Dedieu A."/>
            <person name="Barbe V."/>
            <person name="Heulin T."/>
            <person name="Sommer S."/>
            <person name="Achouak W."/>
            <person name="Armengaud J."/>
        </authorList>
    </citation>
    <scope>NUCLEOTIDE SEQUENCE [LARGE SCALE GENOMIC DNA]</scope>
    <source>
        <strain evidence="12">DSM 17065 / CIP 109153 / LMG 22923 / VCD115</strain>
    </source>
</reference>
<dbReference type="GO" id="GO:0016020">
    <property type="term" value="C:membrane"/>
    <property type="evidence" value="ECO:0007669"/>
    <property type="project" value="UniProtKB-SubCell"/>
</dbReference>
<evidence type="ECO:0000256" key="2">
    <source>
        <dbReference type="ARBA" id="ARBA00022475"/>
    </source>
</evidence>
<evidence type="ECO:0000256" key="3">
    <source>
        <dbReference type="ARBA" id="ARBA00022618"/>
    </source>
</evidence>
<dbReference type="eggNOG" id="COG1589">
    <property type="taxonomic scope" value="Bacteria"/>
</dbReference>
<feature type="region of interest" description="Disordered" evidence="8">
    <location>
        <begin position="1"/>
        <end position="50"/>
    </location>
</feature>
<dbReference type="PROSITE" id="PS51779">
    <property type="entry name" value="POTRA"/>
    <property type="match status" value="1"/>
</dbReference>
<dbReference type="OrthoDB" id="67183at2"/>
<keyword evidence="7" id="KW-0131">Cell cycle</keyword>
<keyword evidence="12" id="KW-1185">Reference proteome</keyword>
<dbReference type="PaxDb" id="546414-Deide_14571"/>
<evidence type="ECO:0000256" key="8">
    <source>
        <dbReference type="SAM" id="MobiDB-lite"/>
    </source>
</evidence>
<evidence type="ECO:0000256" key="9">
    <source>
        <dbReference type="SAM" id="Phobius"/>
    </source>
</evidence>
<evidence type="ECO:0000259" key="10">
    <source>
        <dbReference type="PROSITE" id="PS51779"/>
    </source>
</evidence>
<dbReference type="GO" id="GO:0090529">
    <property type="term" value="P:cell septum assembly"/>
    <property type="evidence" value="ECO:0007669"/>
    <property type="project" value="InterPro"/>
</dbReference>
<keyword evidence="3 11" id="KW-0132">Cell division</keyword>
<dbReference type="Pfam" id="PF08478">
    <property type="entry name" value="POTRA_1"/>
    <property type="match status" value="1"/>
</dbReference>
<keyword evidence="6 9" id="KW-0472">Membrane</keyword>